<feature type="domain" description="Reverse transcriptase Ty1/copia-type" evidence="1">
    <location>
        <begin position="85"/>
        <end position="202"/>
    </location>
</feature>
<gene>
    <name evidence="2" type="ORF">F3Y22_tig00110384pilonHSYRG00417</name>
</gene>
<name>A0A6A3ARI2_HIBSY</name>
<protein>
    <recommendedName>
        <fullName evidence="1">Reverse transcriptase Ty1/copia-type domain-containing protein</fullName>
    </recommendedName>
</protein>
<dbReference type="SUPFAM" id="SSF56672">
    <property type="entry name" value="DNA/RNA polymerases"/>
    <property type="match status" value="1"/>
</dbReference>
<evidence type="ECO:0000313" key="3">
    <source>
        <dbReference type="Proteomes" id="UP000436088"/>
    </source>
</evidence>
<dbReference type="EMBL" id="VEPZ02000964">
    <property type="protein sequence ID" value="KAE8707311.1"/>
    <property type="molecule type" value="Genomic_DNA"/>
</dbReference>
<accession>A0A6A3ARI2</accession>
<sequence length="283" mass="31446">MAGNPKICSNGGESRVAGQFVAHNASHESSVPHMAEMRSSSSLIPPGFQQDVMIESEQHVPHDSVQRRSAERVHDLPVELIENLVVPVPDGKQPIDCKWVYWIKYNADGTVDWFKVRLVAKGFTKIEGIVYVDTFSPVAKMTSFKVLLALAAAHNWHLLQLDVNNAFLNNNLDEEVYMKPPLGYKAEAIGLNLICKLNKSIYEHSLFINGKNVDMIALLVYVENIILALLVYVDNIILAGKNLSLLTKDIGSLGKKPAELPIVSPHRLSVNEGELLSDPQLYR</sequence>
<dbReference type="Pfam" id="PF07727">
    <property type="entry name" value="RVT_2"/>
    <property type="match status" value="1"/>
</dbReference>
<proteinExistence type="predicted"/>
<dbReference type="InterPro" id="IPR043502">
    <property type="entry name" value="DNA/RNA_pol_sf"/>
</dbReference>
<dbReference type="InterPro" id="IPR013103">
    <property type="entry name" value="RVT_2"/>
</dbReference>
<dbReference type="AlphaFoldDB" id="A0A6A3ARI2"/>
<dbReference type="Proteomes" id="UP000436088">
    <property type="component" value="Unassembled WGS sequence"/>
</dbReference>
<evidence type="ECO:0000259" key="1">
    <source>
        <dbReference type="Pfam" id="PF07727"/>
    </source>
</evidence>
<organism evidence="2 3">
    <name type="scientific">Hibiscus syriacus</name>
    <name type="common">Rose of Sharon</name>
    <dbReference type="NCBI Taxonomy" id="106335"/>
    <lineage>
        <taxon>Eukaryota</taxon>
        <taxon>Viridiplantae</taxon>
        <taxon>Streptophyta</taxon>
        <taxon>Embryophyta</taxon>
        <taxon>Tracheophyta</taxon>
        <taxon>Spermatophyta</taxon>
        <taxon>Magnoliopsida</taxon>
        <taxon>eudicotyledons</taxon>
        <taxon>Gunneridae</taxon>
        <taxon>Pentapetalae</taxon>
        <taxon>rosids</taxon>
        <taxon>malvids</taxon>
        <taxon>Malvales</taxon>
        <taxon>Malvaceae</taxon>
        <taxon>Malvoideae</taxon>
        <taxon>Hibiscus</taxon>
    </lineage>
</organism>
<evidence type="ECO:0000313" key="2">
    <source>
        <dbReference type="EMBL" id="KAE8707311.1"/>
    </source>
</evidence>
<comment type="caution">
    <text evidence="2">The sequence shown here is derived from an EMBL/GenBank/DDBJ whole genome shotgun (WGS) entry which is preliminary data.</text>
</comment>
<keyword evidence="3" id="KW-1185">Reference proteome</keyword>
<reference evidence="2" key="1">
    <citation type="submission" date="2019-09" db="EMBL/GenBank/DDBJ databases">
        <title>Draft genome information of white flower Hibiscus syriacus.</title>
        <authorList>
            <person name="Kim Y.-M."/>
        </authorList>
    </citation>
    <scope>NUCLEOTIDE SEQUENCE [LARGE SCALE GENOMIC DNA]</scope>
    <source>
        <strain evidence="2">YM2019G1</strain>
    </source>
</reference>